<reference evidence="2" key="2">
    <citation type="submission" date="2014-06" db="EMBL/GenBank/DDBJ databases">
        <authorList>
            <person name="Genoscope - CEA"/>
        </authorList>
    </citation>
    <scope>NUCLEOTIDE SEQUENCE</scope>
</reference>
<organism evidence="2 3">
    <name type="scientific">Brassica napus</name>
    <name type="common">Rape</name>
    <dbReference type="NCBI Taxonomy" id="3708"/>
    <lineage>
        <taxon>Eukaryota</taxon>
        <taxon>Viridiplantae</taxon>
        <taxon>Streptophyta</taxon>
        <taxon>Embryophyta</taxon>
        <taxon>Tracheophyta</taxon>
        <taxon>Spermatophyta</taxon>
        <taxon>Magnoliopsida</taxon>
        <taxon>eudicotyledons</taxon>
        <taxon>Gunneridae</taxon>
        <taxon>Pentapetalae</taxon>
        <taxon>rosids</taxon>
        <taxon>malvids</taxon>
        <taxon>Brassicales</taxon>
        <taxon>Brassicaceae</taxon>
        <taxon>Brassiceae</taxon>
        <taxon>Brassica</taxon>
    </lineage>
</organism>
<evidence type="ECO:0000313" key="2">
    <source>
        <dbReference type="EMBL" id="CDY60487.1"/>
    </source>
</evidence>
<evidence type="ECO:0000313" key="3">
    <source>
        <dbReference type="Proteomes" id="UP000028999"/>
    </source>
</evidence>
<gene>
    <name evidence="2" type="primary">BnaC04g55890D</name>
    <name evidence="1" type="synonym">BnaCnng28510D</name>
    <name evidence="1" type="ORF">GSBRNA2T00016570001</name>
    <name evidence="2" type="ORF">GSBRNA2T00029698001</name>
</gene>
<dbReference type="PaxDb" id="3708-A0A078J6W9"/>
<evidence type="ECO:0000313" key="1">
    <source>
        <dbReference type="EMBL" id="CDY55225.1"/>
    </source>
</evidence>
<proteinExistence type="predicted"/>
<reference evidence="2 3" key="1">
    <citation type="journal article" date="2014" name="Science">
        <title>Plant genetics. Early allopolyploid evolution in the post-Neolithic Brassica napus oilseed genome.</title>
        <authorList>
            <person name="Chalhoub B."/>
            <person name="Denoeud F."/>
            <person name="Liu S."/>
            <person name="Parkin I.A."/>
            <person name="Tang H."/>
            <person name="Wang X."/>
            <person name="Chiquet J."/>
            <person name="Belcram H."/>
            <person name="Tong C."/>
            <person name="Samans B."/>
            <person name="Correa M."/>
            <person name="Da Silva C."/>
            <person name="Just J."/>
            <person name="Falentin C."/>
            <person name="Koh C.S."/>
            <person name="Le Clainche I."/>
            <person name="Bernard M."/>
            <person name="Bento P."/>
            <person name="Noel B."/>
            <person name="Labadie K."/>
            <person name="Alberti A."/>
            <person name="Charles M."/>
            <person name="Arnaud D."/>
            <person name="Guo H."/>
            <person name="Daviaud C."/>
            <person name="Alamery S."/>
            <person name="Jabbari K."/>
            <person name="Zhao M."/>
            <person name="Edger P.P."/>
            <person name="Chelaifa H."/>
            <person name="Tack D."/>
            <person name="Lassalle G."/>
            <person name="Mestiri I."/>
            <person name="Schnel N."/>
            <person name="Le Paslier M.C."/>
            <person name="Fan G."/>
            <person name="Renault V."/>
            <person name="Bayer P.E."/>
            <person name="Golicz A.A."/>
            <person name="Manoli S."/>
            <person name="Lee T.H."/>
            <person name="Thi V.H."/>
            <person name="Chalabi S."/>
            <person name="Hu Q."/>
            <person name="Fan C."/>
            <person name="Tollenaere R."/>
            <person name="Lu Y."/>
            <person name="Battail C."/>
            <person name="Shen J."/>
            <person name="Sidebottom C.H."/>
            <person name="Wang X."/>
            <person name="Canaguier A."/>
            <person name="Chauveau A."/>
            <person name="Berard A."/>
            <person name="Deniot G."/>
            <person name="Guan M."/>
            <person name="Liu Z."/>
            <person name="Sun F."/>
            <person name="Lim Y.P."/>
            <person name="Lyons E."/>
            <person name="Town C.D."/>
            <person name="Bancroft I."/>
            <person name="Wang X."/>
            <person name="Meng J."/>
            <person name="Ma J."/>
            <person name="Pires J.C."/>
            <person name="King G.J."/>
            <person name="Brunel D."/>
            <person name="Delourme R."/>
            <person name="Renard M."/>
            <person name="Aury J.M."/>
            <person name="Adams K.L."/>
            <person name="Batley J."/>
            <person name="Snowdon R.J."/>
            <person name="Tost J."/>
            <person name="Edwards D."/>
            <person name="Zhou Y."/>
            <person name="Hua W."/>
            <person name="Sharpe A.G."/>
            <person name="Paterson A.H."/>
            <person name="Guan C."/>
            <person name="Wincker P."/>
        </authorList>
    </citation>
    <scope>NUCLEOTIDE SEQUENCE [LARGE SCALE GENOMIC DNA]</scope>
    <source>
        <strain evidence="3">cv. Darmor-bzh</strain>
    </source>
</reference>
<keyword evidence="3" id="KW-1185">Reference proteome</keyword>
<dbReference type="Proteomes" id="UP000028999">
    <property type="component" value="Unassembled WGS sequence"/>
</dbReference>
<protein>
    <submittedName>
        <fullName evidence="2">BnaC04g55890D protein</fullName>
    </submittedName>
    <submittedName>
        <fullName evidence="1">BnaCnng28510D protein</fullName>
    </submittedName>
</protein>
<dbReference type="EMBL" id="LK033385">
    <property type="protein sequence ID" value="CDY55225.1"/>
    <property type="molecule type" value="Genomic_DNA"/>
</dbReference>
<name>A0A078J6W9_BRANA</name>
<sequence length="19" mass="2042">MSGLQTCTLGKTMLRSSVE</sequence>
<accession>A0A078J6W9</accession>
<dbReference type="EMBL" id="LK033886">
    <property type="protein sequence ID" value="CDY60487.1"/>
    <property type="molecule type" value="Genomic_DNA"/>
</dbReference>
<dbReference type="AlphaFoldDB" id="A0A078J6W9"/>